<protein>
    <recommendedName>
        <fullName evidence="10">ethanolamine-phosphate cytidylyltransferase</fullName>
        <ecNumber evidence="10">2.7.7.14</ecNumber>
    </recommendedName>
    <alternativeName>
        <fullName evidence="11">CTP:phosphoethanolamine cytidylyltransferase</fullName>
    </alternativeName>
</protein>
<keyword evidence="3" id="KW-0444">Lipid biosynthesis</keyword>
<dbReference type="InterPro" id="IPR004821">
    <property type="entry name" value="Cyt_trans-like"/>
</dbReference>
<evidence type="ECO:0000256" key="10">
    <source>
        <dbReference type="ARBA" id="ARBA00024221"/>
    </source>
</evidence>
<dbReference type="Pfam" id="PF01467">
    <property type="entry name" value="CTP_transf_like"/>
    <property type="match status" value="1"/>
</dbReference>
<dbReference type="GO" id="GO:0004306">
    <property type="term" value="F:ethanolamine-phosphate cytidylyltransferase activity"/>
    <property type="evidence" value="ECO:0007669"/>
    <property type="project" value="UniProtKB-EC"/>
</dbReference>
<dbReference type="AlphaFoldDB" id="A0A5J4N9L6"/>
<comment type="pathway">
    <text evidence="1">Lipid metabolism.</text>
</comment>
<evidence type="ECO:0000256" key="1">
    <source>
        <dbReference type="ARBA" id="ARBA00005189"/>
    </source>
</evidence>
<evidence type="ECO:0000256" key="12">
    <source>
        <dbReference type="SAM" id="MobiDB-lite"/>
    </source>
</evidence>
<dbReference type="EC" id="2.7.7.14" evidence="10"/>
<keyword evidence="5 14" id="KW-0548">Nucleotidyltransferase</keyword>
<dbReference type="GO" id="GO:0005737">
    <property type="term" value="C:cytoplasm"/>
    <property type="evidence" value="ECO:0007669"/>
    <property type="project" value="TreeGrafter"/>
</dbReference>
<dbReference type="SUPFAM" id="SSF52374">
    <property type="entry name" value="Nucleotidylyl transferase"/>
    <property type="match status" value="1"/>
</dbReference>
<evidence type="ECO:0000256" key="11">
    <source>
        <dbReference type="ARBA" id="ARBA00031473"/>
    </source>
</evidence>
<sequence>MTNTQCTQLDGQKPVRVWVDGCFDLVHFGHANALRQAKALGDQLVVGVHSDEEVKFHKGPPVFTEQERYRLIRAIKWVDEVVEAAPYVTAVKTMDEHECAFTAHGDDITLTADGSDPYHFVKVAGRYKEFRRTEGISTTELLTRILRRLAKLEESTAITGPFEKPSLRRTRSVDFTTSAELVLLQSSKELLTQKQSYEPTSPRLEPDSEYSSNSSHVSWTNCDIGHLSFLEKCLEFGNYLVVGLYSDAVTQVSTTNIGNSRDGS</sequence>
<dbReference type="Proteomes" id="UP000324629">
    <property type="component" value="Unassembled WGS sequence"/>
</dbReference>
<dbReference type="InterPro" id="IPR041723">
    <property type="entry name" value="CCT"/>
</dbReference>
<feature type="domain" description="Cytidyltransferase-like" evidence="13">
    <location>
        <begin position="19"/>
        <end position="142"/>
    </location>
</feature>
<evidence type="ECO:0000256" key="6">
    <source>
        <dbReference type="ARBA" id="ARBA00023098"/>
    </source>
</evidence>
<accession>A0A5J4N9L6</accession>
<dbReference type="PANTHER" id="PTHR45780:SF2">
    <property type="entry name" value="ETHANOLAMINE-PHOSPHATE CYTIDYLYLTRANSFERASE"/>
    <property type="match status" value="1"/>
</dbReference>
<dbReference type="EMBL" id="QNGE01005635">
    <property type="protein sequence ID" value="KAA3671909.1"/>
    <property type="molecule type" value="Genomic_DNA"/>
</dbReference>
<reference evidence="14 15" key="1">
    <citation type="journal article" date="2019" name="Gigascience">
        <title>Whole-genome sequence of the oriental lung fluke Paragonimus westermani.</title>
        <authorList>
            <person name="Oey H."/>
            <person name="Zakrzewski M."/>
            <person name="Narain K."/>
            <person name="Devi K.R."/>
            <person name="Agatsuma T."/>
            <person name="Nawaratna S."/>
            <person name="Gobert G.N."/>
            <person name="Jones M.K."/>
            <person name="Ragan M.A."/>
            <person name="McManus D.P."/>
            <person name="Krause L."/>
        </authorList>
    </citation>
    <scope>NUCLEOTIDE SEQUENCE [LARGE SCALE GENOMIC DNA]</scope>
    <source>
        <strain evidence="14 15">IND2009</strain>
    </source>
</reference>
<dbReference type="InterPro" id="IPR014729">
    <property type="entry name" value="Rossmann-like_a/b/a_fold"/>
</dbReference>
<evidence type="ECO:0000313" key="14">
    <source>
        <dbReference type="EMBL" id="KAA3671909.1"/>
    </source>
</evidence>
<comment type="similarity">
    <text evidence="2">Belongs to the cytidylyltransferase family.</text>
</comment>
<dbReference type="NCBIfam" id="TIGR00125">
    <property type="entry name" value="cyt_tran_rel"/>
    <property type="match status" value="1"/>
</dbReference>
<keyword evidence="6" id="KW-0443">Lipid metabolism</keyword>
<proteinExistence type="inferred from homology"/>
<dbReference type="UniPathway" id="UPA00558">
    <property type="reaction ID" value="UER00742"/>
</dbReference>
<comment type="caution">
    <text evidence="14">The sequence shown here is derived from an EMBL/GenBank/DDBJ whole genome shotgun (WGS) entry which is preliminary data.</text>
</comment>
<evidence type="ECO:0000313" key="15">
    <source>
        <dbReference type="Proteomes" id="UP000324629"/>
    </source>
</evidence>
<keyword evidence="8" id="KW-1208">Phospholipid metabolism</keyword>
<dbReference type="InterPro" id="IPR044608">
    <property type="entry name" value="Ect1/PCYT2"/>
</dbReference>
<keyword evidence="4 14" id="KW-0808">Transferase</keyword>
<name>A0A5J4N9L6_9TREM</name>
<gene>
    <name evidence="14" type="ORF">DEA37_0009486</name>
</gene>
<evidence type="ECO:0000256" key="7">
    <source>
        <dbReference type="ARBA" id="ARBA00023209"/>
    </source>
</evidence>
<dbReference type="CDD" id="cd02174">
    <property type="entry name" value="CCT"/>
    <property type="match status" value="1"/>
</dbReference>
<feature type="region of interest" description="Disordered" evidence="12">
    <location>
        <begin position="194"/>
        <end position="216"/>
    </location>
</feature>
<organism evidence="14 15">
    <name type="scientific">Paragonimus westermani</name>
    <dbReference type="NCBI Taxonomy" id="34504"/>
    <lineage>
        <taxon>Eukaryota</taxon>
        <taxon>Metazoa</taxon>
        <taxon>Spiralia</taxon>
        <taxon>Lophotrochozoa</taxon>
        <taxon>Platyhelminthes</taxon>
        <taxon>Trematoda</taxon>
        <taxon>Digenea</taxon>
        <taxon>Plagiorchiida</taxon>
        <taxon>Troglotremata</taxon>
        <taxon>Troglotrematidae</taxon>
        <taxon>Paragonimus</taxon>
    </lineage>
</organism>
<evidence type="ECO:0000256" key="5">
    <source>
        <dbReference type="ARBA" id="ARBA00022695"/>
    </source>
</evidence>
<evidence type="ECO:0000259" key="13">
    <source>
        <dbReference type="Pfam" id="PF01467"/>
    </source>
</evidence>
<dbReference type="Gene3D" id="3.40.50.620">
    <property type="entry name" value="HUPs"/>
    <property type="match status" value="1"/>
</dbReference>
<evidence type="ECO:0000256" key="2">
    <source>
        <dbReference type="ARBA" id="ARBA00010101"/>
    </source>
</evidence>
<dbReference type="GO" id="GO:0006646">
    <property type="term" value="P:phosphatidylethanolamine biosynthetic process"/>
    <property type="evidence" value="ECO:0007669"/>
    <property type="project" value="UniProtKB-UniPathway"/>
</dbReference>
<evidence type="ECO:0000256" key="8">
    <source>
        <dbReference type="ARBA" id="ARBA00023264"/>
    </source>
</evidence>
<evidence type="ECO:0000256" key="9">
    <source>
        <dbReference type="ARBA" id="ARBA00024191"/>
    </source>
</evidence>
<keyword evidence="7" id="KW-0594">Phospholipid biosynthesis</keyword>
<comment type="pathway">
    <text evidence="9">Phospholipid metabolism; phosphatidylethanolamine biosynthesis; phosphatidylethanolamine from ethanolamine: step 2/3.</text>
</comment>
<evidence type="ECO:0000256" key="3">
    <source>
        <dbReference type="ARBA" id="ARBA00022516"/>
    </source>
</evidence>
<evidence type="ECO:0000256" key="4">
    <source>
        <dbReference type="ARBA" id="ARBA00022679"/>
    </source>
</evidence>
<dbReference type="PANTHER" id="PTHR45780">
    <property type="entry name" value="ETHANOLAMINE-PHOSPHATE CYTIDYLYLTRANSFERASE"/>
    <property type="match status" value="1"/>
</dbReference>
<keyword evidence="15" id="KW-1185">Reference proteome</keyword>